<keyword evidence="3 4" id="KW-0408">Iron</keyword>
<evidence type="ECO:0000256" key="1">
    <source>
        <dbReference type="ARBA" id="ARBA00022617"/>
    </source>
</evidence>
<accession>A0ABT4XVR8</accession>
<evidence type="ECO:0000256" key="4">
    <source>
        <dbReference type="PROSITE-ProRule" id="PRU00433"/>
    </source>
</evidence>
<name>A0ABT4XVR8_9RHOB</name>
<keyword evidence="1 4" id="KW-0349">Heme</keyword>
<dbReference type="Pfam" id="PF00034">
    <property type="entry name" value="Cytochrom_C"/>
    <property type="match status" value="1"/>
</dbReference>
<feature type="signal peptide" evidence="5">
    <location>
        <begin position="1"/>
        <end position="19"/>
    </location>
</feature>
<keyword evidence="5" id="KW-0732">Signal</keyword>
<dbReference type="PROSITE" id="PS51007">
    <property type="entry name" value="CYTC"/>
    <property type="match status" value="1"/>
</dbReference>
<feature type="chain" id="PRO_5045840260" evidence="5">
    <location>
        <begin position="20"/>
        <end position="160"/>
    </location>
</feature>
<proteinExistence type="predicted"/>
<reference evidence="7 8" key="1">
    <citation type="submission" date="2023-01" db="EMBL/GenBank/DDBJ databases">
        <title>Thalassococcus onchidii sp. nov., isolated from a marine invertebrate from the South China Sea.</title>
        <authorList>
            <person name="Xu S."/>
            <person name="Liu Z."/>
            <person name="Xu Y."/>
        </authorList>
    </citation>
    <scope>NUCLEOTIDE SEQUENCE [LARGE SCALE GENOMIC DNA]</scope>
    <source>
        <strain evidence="7 8">KCTC 32084</strain>
    </source>
</reference>
<sequence>MRLTAITAALALMAGAANADSTVAPTSVSFDEYGAVEASLTGAPGDAANGKKIMTIRGKGNCIACHEVSALKDSPFHGEVGPMLDGIGEVRTAAELRGIVVNAKMTFPESVMPGFYKTTGFIRPGNGYTGKAAKEEDLTPILTAQEVEDVVAYLLTLTDS</sequence>
<evidence type="ECO:0000313" key="8">
    <source>
        <dbReference type="Proteomes" id="UP001210720"/>
    </source>
</evidence>
<dbReference type="SUPFAM" id="SSF46626">
    <property type="entry name" value="Cytochrome c"/>
    <property type="match status" value="1"/>
</dbReference>
<dbReference type="InterPro" id="IPR009056">
    <property type="entry name" value="Cyt_c-like_dom"/>
</dbReference>
<comment type="caution">
    <text evidence="7">The sequence shown here is derived from an EMBL/GenBank/DDBJ whole genome shotgun (WGS) entry which is preliminary data.</text>
</comment>
<protein>
    <submittedName>
        <fullName evidence="7">Sulfur oxidation c-type cytochrome SoxX</fullName>
    </submittedName>
</protein>
<dbReference type="InterPro" id="IPR030999">
    <property type="entry name" value="Thiosulf_SoxX"/>
</dbReference>
<organism evidence="7 8">
    <name type="scientific">Thalassococcus lentus</name>
    <dbReference type="NCBI Taxonomy" id="1210524"/>
    <lineage>
        <taxon>Bacteria</taxon>
        <taxon>Pseudomonadati</taxon>
        <taxon>Pseudomonadota</taxon>
        <taxon>Alphaproteobacteria</taxon>
        <taxon>Rhodobacterales</taxon>
        <taxon>Roseobacteraceae</taxon>
        <taxon>Thalassococcus</taxon>
    </lineage>
</organism>
<evidence type="ECO:0000259" key="6">
    <source>
        <dbReference type="PROSITE" id="PS51007"/>
    </source>
</evidence>
<keyword evidence="8" id="KW-1185">Reference proteome</keyword>
<evidence type="ECO:0000256" key="3">
    <source>
        <dbReference type="ARBA" id="ARBA00023004"/>
    </source>
</evidence>
<dbReference type="InterPro" id="IPR036909">
    <property type="entry name" value="Cyt_c-like_dom_sf"/>
</dbReference>
<dbReference type="Gene3D" id="1.10.760.10">
    <property type="entry name" value="Cytochrome c-like domain"/>
    <property type="match status" value="1"/>
</dbReference>
<dbReference type="Proteomes" id="UP001210720">
    <property type="component" value="Unassembled WGS sequence"/>
</dbReference>
<dbReference type="EMBL" id="JAQIOY010000007">
    <property type="protein sequence ID" value="MDA7426064.1"/>
    <property type="molecule type" value="Genomic_DNA"/>
</dbReference>
<evidence type="ECO:0000256" key="5">
    <source>
        <dbReference type="SAM" id="SignalP"/>
    </source>
</evidence>
<feature type="domain" description="Cytochrome c" evidence="6">
    <location>
        <begin position="45"/>
        <end position="158"/>
    </location>
</feature>
<gene>
    <name evidence="7" type="primary">soxX</name>
    <name evidence="7" type="ORF">PFY00_15120</name>
</gene>
<evidence type="ECO:0000313" key="7">
    <source>
        <dbReference type="EMBL" id="MDA7426064.1"/>
    </source>
</evidence>
<keyword evidence="2 4" id="KW-0479">Metal-binding</keyword>
<dbReference type="NCBIfam" id="TIGR04485">
    <property type="entry name" value="thiosulf_SoxX"/>
    <property type="match status" value="1"/>
</dbReference>
<evidence type="ECO:0000256" key="2">
    <source>
        <dbReference type="ARBA" id="ARBA00022723"/>
    </source>
</evidence>
<dbReference type="RefSeq" id="WP_271433422.1">
    <property type="nucleotide sequence ID" value="NZ_JAQIOY010000007.1"/>
</dbReference>